<reference evidence="5" key="1">
    <citation type="submission" date="2018-04" db="EMBL/GenBank/DDBJ databases">
        <title>Complete genome sequence of Sulfodiicoccus acidiphilus strain HS-1.</title>
        <authorList>
            <person name="Sakai H.D."/>
            <person name="Kurosawa N."/>
        </authorList>
    </citation>
    <scope>NUCLEOTIDE SEQUENCE [LARGE SCALE GENOMIC DNA]</scope>
    <source>
        <strain evidence="5">HS-1</strain>
    </source>
</reference>
<evidence type="ECO:0008006" key="6">
    <source>
        <dbReference type="Google" id="ProtNLM"/>
    </source>
</evidence>
<dbReference type="Pfam" id="PF01546">
    <property type="entry name" value="Peptidase_M20"/>
    <property type="match status" value="1"/>
</dbReference>
<dbReference type="InterPro" id="IPR002933">
    <property type="entry name" value="Peptidase_M20"/>
</dbReference>
<dbReference type="GO" id="GO:0006508">
    <property type="term" value="P:proteolysis"/>
    <property type="evidence" value="ECO:0007669"/>
    <property type="project" value="UniProtKB-KW"/>
</dbReference>
<dbReference type="PANTHER" id="PTHR43270:SF8">
    <property type="entry name" value="DI- AND TRIPEPTIDASE DUG2-RELATED"/>
    <property type="match status" value="1"/>
</dbReference>
<gene>
    <name evidence="4" type="ORF">HS1genome_2084</name>
</gene>
<dbReference type="RefSeq" id="WP_269470933.1">
    <property type="nucleotide sequence ID" value="NZ_AP018553.1"/>
</dbReference>
<dbReference type="Proteomes" id="UP000276741">
    <property type="component" value="Chromosome"/>
</dbReference>
<organism evidence="4 5">
    <name type="scientific">Sulfodiicoccus acidiphilus</name>
    <dbReference type="NCBI Taxonomy" id="1670455"/>
    <lineage>
        <taxon>Archaea</taxon>
        <taxon>Thermoproteota</taxon>
        <taxon>Thermoprotei</taxon>
        <taxon>Sulfolobales</taxon>
        <taxon>Sulfolobaceae</taxon>
        <taxon>Sulfodiicoccus</taxon>
    </lineage>
</organism>
<name>A0A348B693_9CREN</name>
<evidence type="ECO:0000313" key="5">
    <source>
        <dbReference type="Proteomes" id="UP000276741"/>
    </source>
</evidence>
<dbReference type="GeneID" id="77169469"/>
<dbReference type="EMBL" id="AP018553">
    <property type="protein sequence ID" value="BBD73695.1"/>
    <property type="molecule type" value="Genomic_DNA"/>
</dbReference>
<evidence type="ECO:0000256" key="2">
    <source>
        <dbReference type="ARBA" id="ARBA00022723"/>
    </source>
</evidence>
<protein>
    <recommendedName>
        <fullName evidence="6">Peptidase M20 dimerisation domain-containing protein</fullName>
    </recommendedName>
</protein>
<dbReference type="SUPFAM" id="SSF53187">
    <property type="entry name" value="Zn-dependent exopeptidases"/>
    <property type="match status" value="1"/>
</dbReference>
<evidence type="ECO:0000313" key="4">
    <source>
        <dbReference type="EMBL" id="BBD73695.1"/>
    </source>
</evidence>
<dbReference type="Gene3D" id="3.40.630.10">
    <property type="entry name" value="Zn peptidases"/>
    <property type="match status" value="1"/>
</dbReference>
<dbReference type="InterPro" id="IPR051458">
    <property type="entry name" value="Cyt/Met_Dipeptidase"/>
</dbReference>
<accession>A0A348B693</accession>
<keyword evidence="5" id="KW-1185">Reference proteome</keyword>
<dbReference type="GO" id="GO:0008233">
    <property type="term" value="F:peptidase activity"/>
    <property type="evidence" value="ECO:0007669"/>
    <property type="project" value="UniProtKB-KW"/>
</dbReference>
<dbReference type="AlphaFoldDB" id="A0A348B693"/>
<dbReference type="KEGG" id="sacd:HS1genome_2084"/>
<dbReference type="PANTHER" id="PTHR43270">
    <property type="entry name" value="BETA-ALA-HIS DIPEPTIDASE"/>
    <property type="match status" value="1"/>
</dbReference>
<evidence type="ECO:0000256" key="1">
    <source>
        <dbReference type="ARBA" id="ARBA00022670"/>
    </source>
</evidence>
<keyword evidence="3" id="KW-0378">Hydrolase</keyword>
<sequence>MDDLLAFLRIDTQSAKGKGVEGAKFLQDYMQSNGIEAELVKHKAVNPYVLGEINVGAPKTLLIYNHYDVQPVEPLEKWETDPFTPTFKEDKLIARGVADDKGALMARLEAVSELKKEGKLKVNLKFLYEGEEEIGSPHMPSFLPSTQRG</sequence>
<evidence type="ECO:0000256" key="3">
    <source>
        <dbReference type="ARBA" id="ARBA00022801"/>
    </source>
</evidence>
<keyword evidence="2" id="KW-0479">Metal-binding</keyword>
<proteinExistence type="predicted"/>
<dbReference type="GO" id="GO:0046872">
    <property type="term" value="F:metal ion binding"/>
    <property type="evidence" value="ECO:0007669"/>
    <property type="project" value="UniProtKB-KW"/>
</dbReference>
<keyword evidence="1" id="KW-0645">Protease</keyword>